<accession>A0AAD9A7C1</accession>
<comment type="caution">
    <text evidence="2">The sequence shown here is derived from an EMBL/GenBank/DDBJ whole genome shotgun (WGS) entry which is preliminary data.</text>
</comment>
<gene>
    <name evidence="2" type="ORF">CCHR01_17058</name>
</gene>
<feature type="compositionally biased region" description="Acidic residues" evidence="1">
    <location>
        <begin position="40"/>
        <end position="63"/>
    </location>
</feature>
<evidence type="ECO:0000313" key="3">
    <source>
        <dbReference type="Proteomes" id="UP001243330"/>
    </source>
</evidence>
<organism evidence="2 3">
    <name type="scientific">Colletotrichum chrysophilum</name>
    <dbReference type="NCBI Taxonomy" id="1836956"/>
    <lineage>
        <taxon>Eukaryota</taxon>
        <taxon>Fungi</taxon>
        <taxon>Dikarya</taxon>
        <taxon>Ascomycota</taxon>
        <taxon>Pezizomycotina</taxon>
        <taxon>Sordariomycetes</taxon>
        <taxon>Hypocreomycetidae</taxon>
        <taxon>Glomerellales</taxon>
        <taxon>Glomerellaceae</taxon>
        <taxon>Colletotrichum</taxon>
        <taxon>Colletotrichum gloeosporioides species complex</taxon>
    </lineage>
</organism>
<reference evidence="2" key="1">
    <citation type="submission" date="2023-01" db="EMBL/GenBank/DDBJ databases">
        <title>Colletotrichum chrysophilum M932 genome sequence.</title>
        <authorList>
            <person name="Baroncelli R."/>
        </authorList>
    </citation>
    <scope>NUCLEOTIDE SEQUENCE</scope>
    <source>
        <strain evidence="2">M932</strain>
    </source>
</reference>
<sequence length="70" mass="7834">MSCRSPLLPQPPEQPPTVVLAYKYRPFTAHIAPASHVVDYDEDEDDEDDEDDDEEGDNDDECDNANTIPA</sequence>
<evidence type="ECO:0000313" key="2">
    <source>
        <dbReference type="EMBL" id="KAK1840304.1"/>
    </source>
</evidence>
<feature type="region of interest" description="Disordered" evidence="1">
    <location>
        <begin position="34"/>
        <end position="70"/>
    </location>
</feature>
<dbReference type="EMBL" id="JAQOWY010000573">
    <property type="protein sequence ID" value="KAK1840304.1"/>
    <property type="molecule type" value="Genomic_DNA"/>
</dbReference>
<protein>
    <submittedName>
        <fullName evidence="2">Uncharacterized protein</fullName>
    </submittedName>
</protein>
<proteinExistence type="predicted"/>
<dbReference type="AlphaFoldDB" id="A0AAD9A7C1"/>
<name>A0AAD9A7C1_9PEZI</name>
<keyword evidence="3" id="KW-1185">Reference proteome</keyword>
<evidence type="ECO:0000256" key="1">
    <source>
        <dbReference type="SAM" id="MobiDB-lite"/>
    </source>
</evidence>
<dbReference type="Proteomes" id="UP001243330">
    <property type="component" value="Unassembled WGS sequence"/>
</dbReference>